<proteinExistence type="predicted"/>
<sequence>MAPIKKHKWTFSSRFRRNAFGWRSQTPIKRIKEAVSEIKSVSRKEPLLAGEGAVLLITKLSPALEHVDSSSGAIGTAVNNAINALVPIITKASADNATRKKWLDRLWKAVEEDNMPYIEMLIEHWGILCQTAELASTWADILISPVKITWSEEYRGGGGYFKGTPACLSSLLTAGRNQEIMDLLTLAPYKSWHERKWGVKALVAMGKRAEALRYAEDSRDNYSSPVEIAQICEEILLSSGLGDDAYSRYAIDANRKTTYLATFRAIAKKYPDKEAKVILADLVADSPGQEGKWFAAAKSVGLYKEAIVLANSTPCDPRTLTRAARDMKTKEPGFAVEAGIAALHWLTAGYGYEITGMDVWDAYKFTIEAAVNADCQEQAKERVKRLISTNTPGSHFASEILKNKLG</sequence>
<organism evidence="1">
    <name type="scientific">hydrothermal vent metagenome</name>
    <dbReference type="NCBI Taxonomy" id="652676"/>
    <lineage>
        <taxon>unclassified sequences</taxon>
        <taxon>metagenomes</taxon>
        <taxon>ecological metagenomes</taxon>
    </lineage>
</organism>
<name>A0A3B0VCK1_9ZZZZ</name>
<dbReference type="AlphaFoldDB" id="A0A3B0VCK1"/>
<accession>A0A3B0VCK1</accession>
<reference evidence="1" key="1">
    <citation type="submission" date="2018-06" db="EMBL/GenBank/DDBJ databases">
        <authorList>
            <person name="Zhirakovskaya E."/>
        </authorList>
    </citation>
    <scope>NUCLEOTIDE SEQUENCE</scope>
</reference>
<gene>
    <name evidence="1" type="ORF">MNBD_DELTA03-138</name>
</gene>
<evidence type="ECO:0000313" key="1">
    <source>
        <dbReference type="EMBL" id="VAW38430.1"/>
    </source>
</evidence>
<dbReference type="EMBL" id="UOEX01000248">
    <property type="protein sequence ID" value="VAW38430.1"/>
    <property type="molecule type" value="Genomic_DNA"/>
</dbReference>
<protein>
    <submittedName>
        <fullName evidence="1">Uncharacterized protein</fullName>
    </submittedName>
</protein>